<reference evidence="1 2" key="1">
    <citation type="journal article" date="2017" name="Nat. Commun.">
        <title>Genome assembly with in vitro proximity ligation data and whole-genome triplication in lettuce.</title>
        <authorList>
            <person name="Reyes-Chin-Wo S."/>
            <person name="Wang Z."/>
            <person name="Yang X."/>
            <person name="Kozik A."/>
            <person name="Arikit S."/>
            <person name="Song C."/>
            <person name="Xia L."/>
            <person name="Froenicke L."/>
            <person name="Lavelle D.O."/>
            <person name="Truco M.J."/>
            <person name="Xia R."/>
            <person name="Zhu S."/>
            <person name="Xu C."/>
            <person name="Xu H."/>
            <person name="Xu X."/>
            <person name="Cox K."/>
            <person name="Korf I."/>
            <person name="Meyers B.C."/>
            <person name="Michelmore R.W."/>
        </authorList>
    </citation>
    <scope>NUCLEOTIDE SEQUENCE [LARGE SCALE GENOMIC DNA]</scope>
    <source>
        <strain evidence="2">cv. Salinas</strain>
        <tissue evidence="1">Seedlings</tissue>
    </source>
</reference>
<protein>
    <submittedName>
        <fullName evidence="1">Uncharacterized protein</fullName>
    </submittedName>
</protein>
<evidence type="ECO:0000313" key="2">
    <source>
        <dbReference type="Proteomes" id="UP000235145"/>
    </source>
</evidence>
<dbReference type="AlphaFoldDB" id="A0A9R1WIZ9"/>
<evidence type="ECO:0000313" key="1">
    <source>
        <dbReference type="EMBL" id="KAJ0226306.1"/>
    </source>
</evidence>
<dbReference type="Proteomes" id="UP000235145">
    <property type="component" value="Unassembled WGS sequence"/>
</dbReference>
<accession>A0A9R1WIZ9</accession>
<keyword evidence="2" id="KW-1185">Reference proteome</keyword>
<organism evidence="1 2">
    <name type="scientific">Lactuca sativa</name>
    <name type="common">Garden lettuce</name>
    <dbReference type="NCBI Taxonomy" id="4236"/>
    <lineage>
        <taxon>Eukaryota</taxon>
        <taxon>Viridiplantae</taxon>
        <taxon>Streptophyta</taxon>
        <taxon>Embryophyta</taxon>
        <taxon>Tracheophyta</taxon>
        <taxon>Spermatophyta</taxon>
        <taxon>Magnoliopsida</taxon>
        <taxon>eudicotyledons</taxon>
        <taxon>Gunneridae</taxon>
        <taxon>Pentapetalae</taxon>
        <taxon>asterids</taxon>
        <taxon>campanulids</taxon>
        <taxon>Asterales</taxon>
        <taxon>Asteraceae</taxon>
        <taxon>Cichorioideae</taxon>
        <taxon>Cichorieae</taxon>
        <taxon>Lactucinae</taxon>
        <taxon>Lactuca</taxon>
    </lineage>
</organism>
<name>A0A9R1WIZ9_LACSA</name>
<proteinExistence type="predicted"/>
<comment type="caution">
    <text evidence="1">The sequence shown here is derived from an EMBL/GenBank/DDBJ whole genome shotgun (WGS) entry which is preliminary data.</text>
</comment>
<sequence length="194" mass="21424">MHRVRIFLYCLQVDITFKKKDAEAFDDDGCYVDFNMDEVDLRIENYEELFGVGHNDPEHLFAKVGIDCLFNGVESNCHGSYAAKESSTGHGNQVQPTCSNAASTDSLISCKIEPNLCYGRQHSNISFSSLTGESNGGEYQDYGASSSILLMGGGVASDQTTTAIGSRSDVLCYRGKKEDEKLSIFTTLFIMRYE</sequence>
<dbReference type="EMBL" id="NBSK02000001">
    <property type="protein sequence ID" value="KAJ0226306.1"/>
    <property type="molecule type" value="Genomic_DNA"/>
</dbReference>
<gene>
    <name evidence="1" type="ORF">LSAT_V11C100026020</name>
</gene>